<reference evidence="2" key="1">
    <citation type="submission" date="2021-04" db="EMBL/GenBank/DDBJ databases">
        <title>Genome based classification of Actinospica acidithermotolerans sp. nov., an actinobacterium isolated from an Indonesian hot spring.</title>
        <authorList>
            <person name="Kusuma A.B."/>
            <person name="Putra K.E."/>
            <person name="Nafisah S."/>
            <person name="Loh J."/>
            <person name="Nouioui I."/>
            <person name="Goodfellow M."/>
        </authorList>
    </citation>
    <scope>NUCLEOTIDE SEQUENCE</scope>
    <source>
        <strain evidence="2">MGRD01-02</strain>
    </source>
</reference>
<evidence type="ECO:0000313" key="3">
    <source>
        <dbReference type="Proteomes" id="UP000676325"/>
    </source>
</evidence>
<dbReference type="Proteomes" id="UP000676325">
    <property type="component" value="Unassembled WGS sequence"/>
</dbReference>
<dbReference type="AlphaFoldDB" id="A0A941IJA2"/>
<dbReference type="Pfam" id="PF20226">
    <property type="entry name" value="DUF6585"/>
    <property type="match status" value="1"/>
</dbReference>
<protein>
    <submittedName>
        <fullName evidence="2">Uncharacterized protein</fullName>
    </submittedName>
</protein>
<evidence type="ECO:0000256" key="1">
    <source>
        <dbReference type="SAM" id="Phobius"/>
    </source>
</evidence>
<keyword evidence="1" id="KW-1133">Transmembrane helix</keyword>
<evidence type="ECO:0000313" key="2">
    <source>
        <dbReference type="EMBL" id="MBR7827652.1"/>
    </source>
</evidence>
<accession>A0A941IJA2</accession>
<feature type="transmembrane region" description="Helical" evidence="1">
    <location>
        <begin position="64"/>
        <end position="86"/>
    </location>
</feature>
<organism evidence="2 3">
    <name type="scientific">Actinospica acidithermotolerans</name>
    <dbReference type="NCBI Taxonomy" id="2828514"/>
    <lineage>
        <taxon>Bacteria</taxon>
        <taxon>Bacillati</taxon>
        <taxon>Actinomycetota</taxon>
        <taxon>Actinomycetes</taxon>
        <taxon>Catenulisporales</taxon>
        <taxon>Actinospicaceae</taxon>
        <taxon>Actinospica</taxon>
    </lineage>
</organism>
<gene>
    <name evidence="2" type="ORF">KDK95_15140</name>
</gene>
<keyword evidence="1" id="KW-0812">Transmembrane</keyword>
<keyword evidence="1" id="KW-0472">Membrane</keyword>
<feature type="transmembrane region" description="Helical" evidence="1">
    <location>
        <begin position="31"/>
        <end position="52"/>
    </location>
</feature>
<dbReference type="InterPro" id="IPR046492">
    <property type="entry name" value="DUF6585"/>
</dbReference>
<proteinExistence type="predicted"/>
<sequence length="260" mass="28762">MADPVPAQVATAAQTLGLGELREVHNGPSNAVYVFLWWGYAFIVGGPGFVMLSPSANLFGHGSAVGKVITILIGVVLVGGAAAMVWRGLRIIVNRKLYLYPGGIVYTHPSGRAKWYGAWQDVQVYWGQGAARGSEQYRIVFPQGGRVRWGVKTRYQDVMAERNGVGAQARRLSTAHVLPLMLDRFRAGEMLEFGPLHIDRKGLIYERLDVAWPEVTSVTVLGRIALIFHLTEKRRFSVKLGKIPDLNVLLRLIEIARSSR</sequence>
<keyword evidence="3" id="KW-1185">Reference proteome</keyword>
<dbReference type="EMBL" id="JAGSOH010000039">
    <property type="protein sequence ID" value="MBR7827652.1"/>
    <property type="molecule type" value="Genomic_DNA"/>
</dbReference>
<comment type="caution">
    <text evidence="2">The sequence shown here is derived from an EMBL/GenBank/DDBJ whole genome shotgun (WGS) entry which is preliminary data.</text>
</comment>
<dbReference type="RefSeq" id="WP_212518793.1">
    <property type="nucleotide sequence ID" value="NZ_JAGSOH010000039.1"/>
</dbReference>
<name>A0A941IJA2_9ACTN</name>